<gene>
    <name evidence="1" type="ORF">K9D25_17120</name>
</gene>
<name>A0A9E7D314_9HYPH</name>
<evidence type="ECO:0000313" key="2">
    <source>
        <dbReference type="Proteomes" id="UP000831684"/>
    </source>
</evidence>
<organism evidence="1 2">
    <name type="scientific">Ancylobacter polymorphus</name>
    <dbReference type="NCBI Taxonomy" id="223390"/>
    <lineage>
        <taxon>Bacteria</taxon>
        <taxon>Pseudomonadati</taxon>
        <taxon>Pseudomonadota</taxon>
        <taxon>Alphaproteobacteria</taxon>
        <taxon>Hyphomicrobiales</taxon>
        <taxon>Xanthobacteraceae</taxon>
        <taxon>Ancylobacter</taxon>
    </lineage>
</organism>
<dbReference type="KEGG" id="apol:K9D25_17120"/>
<dbReference type="Proteomes" id="UP000831684">
    <property type="component" value="Chromosome"/>
</dbReference>
<accession>A0A9E7D314</accession>
<dbReference type="EMBL" id="CP083239">
    <property type="protein sequence ID" value="UOK70432.1"/>
    <property type="molecule type" value="Genomic_DNA"/>
</dbReference>
<reference evidence="1" key="1">
    <citation type="submission" date="2021-09" db="EMBL/GenBank/DDBJ databases">
        <title>Network and meta-omics reveal the key degrader and cooperation patterns in an efficient 1,4-dioxane-degrading microbial community.</title>
        <authorList>
            <person name="Dai C."/>
        </authorList>
    </citation>
    <scope>NUCLEOTIDE SEQUENCE</scope>
    <source>
        <strain evidence="1">ZM13</strain>
    </source>
</reference>
<dbReference type="AlphaFoldDB" id="A0A9E7D314"/>
<proteinExistence type="predicted"/>
<protein>
    <submittedName>
        <fullName evidence="1">Uncharacterized protein</fullName>
    </submittedName>
</protein>
<dbReference type="RefSeq" id="WP_244376835.1">
    <property type="nucleotide sequence ID" value="NZ_CP083239.1"/>
</dbReference>
<evidence type="ECO:0000313" key="1">
    <source>
        <dbReference type="EMBL" id="UOK70432.1"/>
    </source>
</evidence>
<sequence length="82" mass="8719">MRLLAVRPSPPGTPLLGFVDVELGPVRLFGVEIRRATDGTLRAWPPKRGERRSAAIDPATAFEIATAAMAALGGPGPHVHQR</sequence>